<evidence type="ECO:0000256" key="6">
    <source>
        <dbReference type="SAM" id="MobiDB-lite"/>
    </source>
</evidence>
<dbReference type="PANTHER" id="PTHR33048">
    <property type="entry name" value="PTH11-LIKE INTEGRAL MEMBRANE PROTEIN (AFU_ORTHOLOGUE AFUA_5G11245)"/>
    <property type="match status" value="1"/>
</dbReference>
<proteinExistence type="inferred from homology"/>
<feature type="transmembrane region" description="Helical" evidence="7">
    <location>
        <begin position="20"/>
        <end position="37"/>
    </location>
</feature>
<feature type="region of interest" description="Disordered" evidence="6">
    <location>
        <begin position="276"/>
        <end position="310"/>
    </location>
</feature>
<evidence type="ECO:0000313" key="10">
    <source>
        <dbReference type="Proteomes" id="UP000014074"/>
    </source>
</evidence>
<keyword evidence="2 7" id="KW-0812">Transmembrane</keyword>
<organism evidence="9 10">
    <name type="scientific">Phaeoacremonium minimum (strain UCR-PA7)</name>
    <name type="common">Esca disease fungus</name>
    <name type="synonym">Togninia minima</name>
    <dbReference type="NCBI Taxonomy" id="1286976"/>
    <lineage>
        <taxon>Eukaryota</taxon>
        <taxon>Fungi</taxon>
        <taxon>Dikarya</taxon>
        <taxon>Ascomycota</taxon>
        <taxon>Pezizomycotina</taxon>
        <taxon>Sordariomycetes</taxon>
        <taxon>Sordariomycetidae</taxon>
        <taxon>Togniniales</taxon>
        <taxon>Togniniaceae</taxon>
        <taxon>Phaeoacremonium</taxon>
    </lineage>
</organism>
<evidence type="ECO:0000313" key="9">
    <source>
        <dbReference type="EMBL" id="EOO01282.1"/>
    </source>
</evidence>
<evidence type="ECO:0000256" key="3">
    <source>
        <dbReference type="ARBA" id="ARBA00022989"/>
    </source>
</evidence>
<evidence type="ECO:0000256" key="2">
    <source>
        <dbReference type="ARBA" id="ARBA00022692"/>
    </source>
</evidence>
<dbReference type="InterPro" id="IPR052337">
    <property type="entry name" value="SAT4-like"/>
</dbReference>
<feature type="compositionally biased region" description="Polar residues" evidence="6">
    <location>
        <begin position="276"/>
        <end position="295"/>
    </location>
</feature>
<evidence type="ECO:0000256" key="4">
    <source>
        <dbReference type="ARBA" id="ARBA00023136"/>
    </source>
</evidence>
<accession>R8BPL3</accession>
<dbReference type="EMBL" id="KB933036">
    <property type="protein sequence ID" value="EOO01282.1"/>
    <property type="molecule type" value="Genomic_DNA"/>
</dbReference>
<keyword evidence="4 7" id="KW-0472">Membrane</keyword>
<feature type="compositionally biased region" description="Polar residues" evidence="6">
    <location>
        <begin position="346"/>
        <end position="359"/>
    </location>
</feature>
<dbReference type="Proteomes" id="UP000014074">
    <property type="component" value="Unassembled WGS sequence"/>
</dbReference>
<feature type="transmembrane region" description="Helical" evidence="7">
    <location>
        <begin position="49"/>
        <end position="71"/>
    </location>
</feature>
<reference evidence="10" key="1">
    <citation type="journal article" date="2013" name="Genome Announc.">
        <title>Draft genome sequence of the ascomycete Phaeoacremonium aleophilum strain UCR-PA7, a causal agent of the esca disease complex in grapevines.</title>
        <authorList>
            <person name="Blanco-Ulate B."/>
            <person name="Rolshausen P."/>
            <person name="Cantu D."/>
        </authorList>
    </citation>
    <scope>NUCLEOTIDE SEQUENCE [LARGE SCALE GENOMIC DNA]</scope>
    <source>
        <strain evidence="10">UCR-PA7</strain>
    </source>
</reference>
<feature type="transmembrane region" description="Helical" evidence="7">
    <location>
        <begin position="91"/>
        <end position="114"/>
    </location>
</feature>
<dbReference type="GO" id="GO:0016020">
    <property type="term" value="C:membrane"/>
    <property type="evidence" value="ECO:0007669"/>
    <property type="project" value="UniProtKB-SubCell"/>
</dbReference>
<feature type="transmembrane region" description="Helical" evidence="7">
    <location>
        <begin position="165"/>
        <end position="189"/>
    </location>
</feature>
<feature type="transmembrane region" description="Helical" evidence="7">
    <location>
        <begin position="126"/>
        <end position="145"/>
    </location>
</feature>
<comment type="similarity">
    <text evidence="5">Belongs to the SAT4 family.</text>
</comment>
<feature type="region of interest" description="Disordered" evidence="6">
    <location>
        <begin position="328"/>
        <end position="374"/>
    </location>
</feature>
<feature type="domain" description="Rhodopsin" evidence="8">
    <location>
        <begin position="38"/>
        <end position="265"/>
    </location>
</feature>
<keyword evidence="3 7" id="KW-1133">Transmembrane helix</keyword>
<dbReference type="RefSeq" id="XP_007914007.1">
    <property type="nucleotide sequence ID" value="XM_007915816.1"/>
</dbReference>
<dbReference type="KEGG" id="tmn:UCRPA7_3238"/>
<dbReference type="InterPro" id="IPR049326">
    <property type="entry name" value="Rhodopsin_dom_fungi"/>
</dbReference>
<evidence type="ECO:0000259" key="8">
    <source>
        <dbReference type="Pfam" id="PF20684"/>
    </source>
</evidence>
<feature type="transmembrane region" description="Helical" evidence="7">
    <location>
        <begin position="201"/>
        <end position="221"/>
    </location>
</feature>
<feature type="compositionally biased region" description="Basic and acidic residues" evidence="6">
    <location>
        <begin position="328"/>
        <end position="338"/>
    </location>
</feature>
<name>R8BPL3_PHAM7</name>
<dbReference type="eggNOG" id="ENOG502SIIN">
    <property type="taxonomic scope" value="Eukaryota"/>
</dbReference>
<comment type="subcellular location">
    <subcellularLocation>
        <location evidence="1">Membrane</location>
        <topology evidence="1">Multi-pass membrane protein</topology>
    </subcellularLocation>
</comment>
<gene>
    <name evidence="9" type="ORF">UCRPA7_3238</name>
</gene>
<dbReference type="AlphaFoldDB" id="R8BPL3"/>
<keyword evidence="10" id="KW-1185">Reference proteome</keyword>
<dbReference type="OrthoDB" id="3529975at2759"/>
<feature type="transmembrane region" description="Helical" evidence="7">
    <location>
        <begin position="241"/>
        <end position="260"/>
    </location>
</feature>
<evidence type="ECO:0000256" key="1">
    <source>
        <dbReference type="ARBA" id="ARBA00004141"/>
    </source>
</evidence>
<dbReference type="Pfam" id="PF20684">
    <property type="entry name" value="Fung_rhodopsin"/>
    <property type="match status" value="1"/>
</dbReference>
<dbReference type="PANTHER" id="PTHR33048:SF161">
    <property type="entry name" value="INTEGRAL MEMBRANE PROTEIN"/>
    <property type="match status" value="1"/>
</dbReference>
<evidence type="ECO:0000256" key="5">
    <source>
        <dbReference type="ARBA" id="ARBA00038359"/>
    </source>
</evidence>
<evidence type="ECO:0000256" key="7">
    <source>
        <dbReference type="SAM" id="Phobius"/>
    </source>
</evidence>
<sequence>MEALPIQYVVFPTHGDVRAHLIVNCVVTFFLLVALAGRITARTIFGVGLWWDDGLILAALPFGLSLLFIQGVCLSVCKITSNLGTLQLTTAFQLLYLVALTLIKCSILCFYLRIFTDHFMVKPCRATFGIVMLWGVAHFFAVIFICRPVQAQWDLSVTGTCGNQIKLFQSIISTNIVTDLIIIILPLYTIWHLQMRVWDKLGIMACFLIGVACVIAAIFRLVYVTAVDMVSDLTGTMPMSVFLSALEPLLAMLCACLPMLRPFYVRYKAQSSSAKLSEPSGQFESNVKGSHNTNGLKMGSGSGSRSKPVGALEMDDMDLVQKGNGFDCHIELDSRPEGSADDSGSEKNLTSENRESTTGIKVKKRWDVQVNSRS</sequence>
<dbReference type="GeneID" id="19323566"/>
<protein>
    <submittedName>
        <fullName evidence="9">Putative integral membrane protein</fullName>
    </submittedName>
</protein>
<dbReference type="HOGENOM" id="CLU_028200_0_1_1"/>